<accession>A0A383A037</accession>
<feature type="domain" description="Ribonucleotide reductase class II vitamin B12-dependent N-terminal" evidence="5">
    <location>
        <begin position="23"/>
        <end position="139"/>
    </location>
</feature>
<evidence type="ECO:0000256" key="3">
    <source>
        <dbReference type="ARBA" id="ARBA00023002"/>
    </source>
</evidence>
<dbReference type="SUPFAM" id="SSF51998">
    <property type="entry name" value="PFL-like glycyl radical enzymes"/>
    <property type="match status" value="1"/>
</dbReference>
<evidence type="ECO:0000256" key="4">
    <source>
        <dbReference type="ARBA" id="ARBA00023285"/>
    </source>
</evidence>
<evidence type="ECO:0000259" key="5">
    <source>
        <dbReference type="Pfam" id="PF08471"/>
    </source>
</evidence>
<gene>
    <name evidence="6" type="ORF">METZ01_LOCUS453857</name>
</gene>
<dbReference type="InterPro" id="IPR013678">
    <property type="entry name" value="RNR_2_N"/>
</dbReference>
<evidence type="ECO:0000256" key="1">
    <source>
        <dbReference type="ARBA" id="ARBA00001922"/>
    </source>
</evidence>
<comment type="cofactor">
    <cofactor evidence="1">
        <name>adenosylcob(III)alamin</name>
        <dbReference type="ChEBI" id="CHEBI:18408"/>
    </cofactor>
</comment>
<sequence length="219" mass="24902">MKINRRFTKSGQSPYDGVSFIKRDSRITEFDGTMVFEAKDISIPESFSQVATDVMAQKYFRRAGVPSETTAVAEEGIPEWAQRREPADGSTFGGETDARQSFDRLGLTWAYWGLKNNYFDSEEDALAFADEVRHMMARQMVAPNSPQWFNTGLHWAYGIEGPSQGHWFVDPESAEMRPSTSAYERPQPHACFIQSVADDLVNQGGIMDLWTREARVFKY</sequence>
<keyword evidence="4" id="KW-0170">Cobalt</keyword>
<dbReference type="GO" id="GO:0050897">
    <property type="term" value="F:cobalt ion binding"/>
    <property type="evidence" value="ECO:0007669"/>
    <property type="project" value="InterPro"/>
</dbReference>
<dbReference type="EMBL" id="UINC01187995">
    <property type="protein sequence ID" value="SVE01003.1"/>
    <property type="molecule type" value="Genomic_DNA"/>
</dbReference>
<dbReference type="GO" id="GO:0004748">
    <property type="term" value="F:ribonucleoside-diphosphate reductase activity, thioredoxin disulfide as acceptor"/>
    <property type="evidence" value="ECO:0007669"/>
    <property type="project" value="InterPro"/>
</dbReference>
<proteinExistence type="predicted"/>
<dbReference type="GO" id="GO:0031419">
    <property type="term" value="F:cobalamin binding"/>
    <property type="evidence" value="ECO:0007669"/>
    <property type="project" value="UniProtKB-KW"/>
</dbReference>
<keyword evidence="3" id="KW-0560">Oxidoreductase</keyword>
<organism evidence="6">
    <name type="scientific">marine metagenome</name>
    <dbReference type="NCBI Taxonomy" id="408172"/>
    <lineage>
        <taxon>unclassified sequences</taxon>
        <taxon>metagenomes</taxon>
        <taxon>ecological metagenomes</taxon>
    </lineage>
</organism>
<reference evidence="6" key="1">
    <citation type="submission" date="2018-05" db="EMBL/GenBank/DDBJ databases">
        <authorList>
            <person name="Lanie J.A."/>
            <person name="Ng W.-L."/>
            <person name="Kazmierczak K.M."/>
            <person name="Andrzejewski T.M."/>
            <person name="Davidsen T.M."/>
            <person name="Wayne K.J."/>
            <person name="Tettelin H."/>
            <person name="Glass J.I."/>
            <person name="Rusch D."/>
            <person name="Podicherti R."/>
            <person name="Tsui H.-C.T."/>
            <person name="Winkler M.E."/>
        </authorList>
    </citation>
    <scope>NUCLEOTIDE SEQUENCE</scope>
</reference>
<dbReference type="Gene3D" id="3.20.70.20">
    <property type="match status" value="1"/>
</dbReference>
<dbReference type="Pfam" id="PF08471">
    <property type="entry name" value="Ribonuc_red_2_N"/>
    <property type="match status" value="1"/>
</dbReference>
<dbReference type="InterPro" id="IPR050862">
    <property type="entry name" value="RdRp_reductase_class-2"/>
</dbReference>
<dbReference type="PANTHER" id="PTHR43371">
    <property type="entry name" value="VITAMIN B12-DEPENDENT RIBONUCLEOTIDE REDUCTASE"/>
    <property type="match status" value="1"/>
</dbReference>
<dbReference type="AlphaFoldDB" id="A0A383A037"/>
<dbReference type="PANTHER" id="PTHR43371:SF1">
    <property type="entry name" value="RIBONUCLEOSIDE-DIPHOSPHATE REDUCTASE"/>
    <property type="match status" value="1"/>
</dbReference>
<protein>
    <recommendedName>
        <fullName evidence="5">Ribonucleotide reductase class II vitamin B12-dependent N-terminal domain-containing protein</fullName>
    </recommendedName>
</protein>
<feature type="non-terminal residue" evidence="6">
    <location>
        <position position="219"/>
    </location>
</feature>
<name>A0A383A037_9ZZZZ</name>
<evidence type="ECO:0000313" key="6">
    <source>
        <dbReference type="EMBL" id="SVE01003.1"/>
    </source>
</evidence>
<keyword evidence="2" id="KW-0846">Cobalamin</keyword>
<evidence type="ECO:0000256" key="2">
    <source>
        <dbReference type="ARBA" id="ARBA00022628"/>
    </source>
</evidence>